<proteinExistence type="predicted"/>
<dbReference type="InterPro" id="IPR053793">
    <property type="entry name" value="PB1-like"/>
</dbReference>
<evidence type="ECO:0000259" key="6">
    <source>
        <dbReference type="PROSITE" id="PS51745"/>
    </source>
</evidence>
<dbReference type="PROSITE" id="PS51745">
    <property type="entry name" value="PB1"/>
    <property type="match status" value="1"/>
</dbReference>
<evidence type="ECO:0000256" key="1">
    <source>
        <dbReference type="ARBA" id="ARBA00023122"/>
    </source>
</evidence>
<feature type="compositionally biased region" description="Polar residues" evidence="4">
    <location>
        <begin position="329"/>
        <end position="338"/>
    </location>
</feature>
<reference evidence="7" key="1">
    <citation type="submission" date="2021-01" db="EMBL/GenBank/DDBJ databases">
        <authorList>
            <person name="Corre E."/>
            <person name="Pelletier E."/>
            <person name="Niang G."/>
            <person name="Scheremetjew M."/>
            <person name="Finn R."/>
            <person name="Kale V."/>
            <person name="Holt S."/>
            <person name="Cochrane G."/>
            <person name="Meng A."/>
            <person name="Brown T."/>
            <person name="Cohen L."/>
        </authorList>
    </citation>
    <scope>NUCLEOTIDE SEQUENCE</scope>
    <source>
        <strain evidence="7">SAG 36.94</strain>
    </source>
</reference>
<dbReference type="PANTHER" id="PTHR43080:SF2">
    <property type="entry name" value="CBS DOMAIN-CONTAINING PROTEIN"/>
    <property type="match status" value="1"/>
</dbReference>
<dbReference type="PROSITE" id="PS51371">
    <property type="entry name" value="CBS"/>
    <property type="match status" value="3"/>
</dbReference>
<feature type="domain" description="CBS" evidence="5">
    <location>
        <begin position="68"/>
        <end position="126"/>
    </location>
</feature>
<gene>
    <name evidence="7" type="ORF">CCAE0312_LOCUS4374</name>
</gene>
<evidence type="ECO:0000313" key="7">
    <source>
        <dbReference type="EMBL" id="CAD9232293.1"/>
    </source>
</evidence>
<dbReference type="Gene3D" id="3.10.580.10">
    <property type="entry name" value="CBS-domain"/>
    <property type="match status" value="2"/>
</dbReference>
<name>A0A7S1TD02_9RHOD</name>
<evidence type="ECO:0000259" key="5">
    <source>
        <dbReference type="PROSITE" id="PS51371"/>
    </source>
</evidence>
<dbReference type="PROSITE" id="PS50005">
    <property type="entry name" value="TPR"/>
    <property type="match status" value="1"/>
</dbReference>
<dbReference type="Pfam" id="PF13181">
    <property type="entry name" value="TPR_8"/>
    <property type="match status" value="1"/>
</dbReference>
<dbReference type="InterPro" id="IPR011990">
    <property type="entry name" value="TPR-like_helical_dom_sf"/>
</dbReference>
<evidence type="ECO:0000256" key="3">
    <source>
        <dbReference type="PROSITE-ProRule" id="PRU00703"/>
    </source>
</evidence>
<dbReference type="SUPFAM" id="SSF54631">
    <property type="entry name" value="CBS-domain pair"/>
    <property type="match status" value="2"/>
</dbReference>
<dbReference type="PANTHER" id="PTHR43080">
    <property type="entry name" value="CBS DOMAIN-CONTAINING PROTEIN CBSX3, MITOCHONDRIAL"/>
    <property type="match status" value="1"/>
</dbReference>
<dbReference type="InterPro" id="IPR051257">
    <property type="entry name" value="Diverse_CBS-Domain"/>
</dbReference>
<feature type="compositionally biased region" description="Polar residues" evidence="4">
    <location>
        <begin position="442"/>
        <end position="457"/>
    </location>
</feature>
<protein>
    <submittedName>
        <fullName evidence="7">Uncharacterized protein</fullName>
    </submittedName>
</protein>
<organism evidence="7">
    <name type="scientific">Compsopogon caeruleus</name>
    <dbReference type="NCBI Taxonomy" id="31354"/>
    <lineage>
        <taxon>Eukaryota</taxon>
        <taxon>Rhodophyta</taxon>
        <taxon>Compsopogonophyceae</taxon>
        <taxon>Compsopogonales</taxon>
        <taxon>Compsopogonaceae</taxon>
        <taxon>Compsopogon</taxon>
    </lineage>
</organism>
<dbReference type="Pfam" id="PF00571">
    <property type="entry name" value="CBS"/>
    <property type="match status" value="3"/>
</dbReference>
<dbReference type="SUPFAM" id="SSF54277">
    <property type="entry name" value="CAD &amp; PB1 domains"/>
    <property type="match status" value="1"/>
</dbReference>
<dbReference type="InterPro" id="IPR000270">
    <property type="entry name" value="PB1_dom"/>
</dbReference>
<dbReference type="SMART" id="SM00028">
    <property type="entry name" value="TPR"/>
    <property type="match status" value="4"/>
</dbReference>
<dbReference type="InterPro" id="IPR019734">
    <property type="entry name" value="TPR_rpt"/>
</dbReference>
<dbReference type="SMART" id="SM00116">
    <property type="entry name" value="CBS"/>
    <property type="match status" value="4"/>
</dbReference>
<keyword evidence="2" id="KW-0802">TPR repeat</keyword>
<dbReference type="EMBL" id="HBGH01007993">
    <property type="protein sequence ID" value="CAD9232293.1"/>
    <property type="molecule type" value="Transcribed_RNA"/>
</dbReference>
<dbReference type="AlphaFoldDB" id="A0A7S1TD02"/>
<dbReference type="Gene3D" id="1.25.40.10">
    <property type="entry name" value="Tetratricopeptide repeat domain"/>
    <property type="match status" value="1"/>
</dbReference>
<keyword evidence="1 3" id="KW-0129">CBS domain</keyword>
<feature type="domain" description="PB1" evidence="6">
    <location>
        <begin position="348"/>
        <end position="434"/>
    </location>
</feature>
<dbReference type="CDD" id="cd05992">
    <property type="entry name" value="PB1"/>
    <property type="match status" value="1"/>
</dbReference>
<dbReference type="SUPFAM" id="SSF48452">
    <property type="entry name" value="TPR-like"/>
    <property type="match status" value="2"/>
</dbReference>
<evidence type="ECO:0000256" key="2">
    <source>
        <dbReference type="PROSITE-ProRule" id="PRU00339"/>
    </source>
</evidence>
<feature type="region of interest" description="Disordered" evidence="4">
    <location>
        <begin position="441"/>
        <end position="467"/>
    </location>
</feature>
<feature type="domain" description="CBS" evidence="5">
    <location>
        <begin position="229"/>
        <end position="284"/>
    </location>
</feature>
<dbReference type="Pfam" id="PF00564">
    <property type="entry name" value="PB1"/>
    <property type="match status" value="1"/>
</dbReference>
<evidence type="ECO:0000256" key="4">
    <source>
        <dbReference type="SAM" id="MobiDB-lite"/>
    </source>
</evidence>
<feature type="region of interest" description="Disordered" evidence="4">
    <location>
        <begin position="315"/>
        <end position="344"/>
    </location>
</feature>
<dbReference type="Gene3D" id="3.10.20.90">
    <property type="entry name" value="Phosphatidylinositol 3-kinase Catalytic Subunit, Chain A, domain 1"/>
    <property type="match status" value="1"/>
</dbReference>
<dbReference type="Pfam" id="PF13432">
    <property type="entry name" value="TPR_16"/>
    <property type="match status" value="1"/>
</dbReference>
<sequence>MTCFVVDRTVCDAAKEFRDLRVDAAVVFEEECRGVGRSKVCGIVTVNDIARSVARAVPAERTTLREVMTPGPLLLEAEASPAEALRMMREGRFRHIPVFRGDALAGIVDVLSLACYAITLVREAYEGQKKSVVPSGKRAWVFWRGVQATMESPTRKIETALGSSFASVATGASVRSACQAMAQSRSSACCVVANDGTLELLGILTSRDVTVHLVAVNRDPDQTLVDEIMTRSPKTIEPSGSTLDALERMQKGNFRHVPVVHQSRVVGMVDVLSLACLALADADSAETTLQHPTTNSVASPRSFWTMLFSSAASAPKNETPLEHVDTENLPDSQSTPGQNPAKAIPGVSKSFKFKDVNGDWHRIQSDASGSKGCLDALLAQIRRRCGLSFKSQIKVKYLDEDNDEVMLACDDDLAECGRVMDRLAKTAIILKVETRGGEDASDSISEVSRVNSPTPSDHGTIDLSPEKPVKEGREIELLLQAGHRLLQEGDIAGAVDHYSNLLRRDANNTLAYTGRAAAFLLLERPREAERDYRKAIELLEMNPSPELSDSARTGLAETLIELQRYEEALDVIETIENASSQASALVAVNEEQEICASSARVAISSGDHPGALGYLVRAIRLNGGGSQRKFTVPIKEDASLYALRGNCYVELEDAELALEDFSRSIQISERQSEAWVGQGRVHRMLGKGLPAWRCYRRALMYAPREQSESISQTMDELVELFGIQDEIDVRSFKQRNTKISSLGSQLKDLKIR</sequence>
<dbReference type="InterPro" id="IPR046342">
    <property type="entry name" value="CBS_dom_sf"/>
</dbReference>
<feature type="domain" description="CBS" evidence="5">
    <location>
        <begin position="161"/>
        <end position="220"/>
    </location>
</feature>
<accession>A0A7S1TD02</accession>
<dbReference type="SMART" id="SM00666">
    <property type="entry name" value="PB1"/>
    <property type="match status" value="1"/>
</dbReference>
<feature type="repeat" description="TPR" evidence="2">
    <location>
        <begin position="638"/>
        <end position="671"/>
    </location>
</feature>
<dbReference type="InterPro" id="IPR000644">
    <property type="entry name" value="CBS_dom"/>
</dbReference>